<dbReference type="InterPro" id="IPR001633">
    <property type="entry name" value="EAL_dom"/>
</dbReference>
<feature type="domain" description="EAL" evidence="2">
    <location>
        <begin position="423"/>
        <end position="681"/>
    </location>
</feature>
<dbReference type="SMART" id="SM00267">
    <property type="entry name" value="GGDEF"/>
    <property type="match status" value="1"/>
</dbReference>
<dbReference type="EMBL" id="BSFP01000069">
    <property type="protein sequence ID" value="GLL06231.1"/>
    <property type="molecule type" value="Genomic_DNA"/>
</dbReference>
<dbReference type="SMART" id="SM00052">
    <property type="entry name" value="EAL"/>
    <property type="match status" value="1"/>
</dbReference>
<reference evidence="4" key="1">
    <citation type="journal article" date="2014" name="Int. J. Syst. Evol. Microbiol.">
        <title>Complete genome sequence of Corynebacterium casei LMG S-19264T (=DSM 44701T), isolated from a smear-ripened cheese.</title>
        <authorList>
            <consortium name="US DOE Joint Genome Institute (JGI-PGF)"/>
            <person name="Walter F."/>
            <person name="Albersmeier A."/>
            <person name="Kalinowski J."/>
            <person name="Ruckert C."/>
        </authorList>
    </citation>
    <scope>NUCLEOTIDE SEQUENCE</scope>
    <source>
        <strain evidence="4">VKM Ac-1321</strain>
    </source>
</reference>
<evidence type="ECO:0000313" key="4">
    <source>
        <dbReference type="EMBL" id="GLL06231.1"/>
    </source>
</evidence>
<accession>A0A9W6KTI2</accession>
<dbReference type="Pfam" id="PF00990">
    <property type="entry name" value="GGDEF"/>
    <property type="match status" value="1"/>
</dbReference>
<dbReference type="PROSITE" id="PS50883">
    <property type="entry name" value="EAL"/>
    <property type="match status" value="1"/>
</dbReference>
<dbReference type="PROSITE" id="PS50887">
    <property type="entry name" value="GGDEF"/>
    <property type="match status" value="1"/>
</dbReference>
<feature type="transmembrane region" description="Helical" evidence="1">
    <location>
        <begin position="78"/>
        <end position="108"/>
    </location>
</feature>
<proteinExistence type="predicted"/>
<organism evidence="4 5">
    <name type="scientific">Dactylosporangium matsuzakiense</name>
    <dbReference type="NCBI Taxonomy" id="53360"/>
    <lineage>
        <taxon>Bacteria</taxon>
        <taxon>Bacillati</taxon>
        <taxon>Actinomycetota</taxon>
        <taxon>Actinomycetes</taxon>
        <taxon>Micromonosporales</taxon>
        <taxon>Micromonosporaceae</taxon>
        <taxon>Dactylosporangium</taxon>
    </lineage>
</organism>
<dbReference type="InterPro" id="IPR000160">
    <property type="entry name" value="GGDEF_dom"/>
</dbReference>
<dbReference type="InterPro" id="IPR043128">
    <property type="entry name" value="Rev_trsase/Diguanyl_cyclase"/>
</dbReference>
<name>A0A9W6KTI2_9ACTN</name>
<dbReference type="CDD" id="cd01949">
    <property type="entry name" value="GGDEF"/>
    <property type="match status" value="1"/>
</dbReference>
<evidence type="ECO:0000259" key="2">
    <source>
        <dbReference type="PROSITE" id="PS50883"/>
    </source>
</evidence>
<dbReference type="NCBIfam" id="TIGR00254">
    <property type="entry name" value="GGDEF"/>
    <property type="match status" value="1"/>
</dbReference>
<evidence type="ECO:0000313" key="5">
    <source>
        <dbReference type="Proteomes" id="UP001143480"/>
    </source>
</evidence>
<dbReference type="Proteomes" id="UP001143480">
    <property type="component" value="Unassembled WGS sequence"/>
</dbReference>
<feature type="transmembrane region" description="Helical" evidence="1">
    <location>
        <begin position="153"/>
        <end position="179"/>
    </location>
</feature>
<reference evidence="4" key="2">
    <citation type="submission" date="2023-01" db="EMBL/GenBank/DDBJ databases">
        <authorList>
            <person name="Sun Q."/>
            <person name="Evtushenko L."/>
        </authorList>
    </citation>
    <scope>NUCLEOTIDE SEQUENCE</scope>
    <source>
        <strain evidence="4">VKM Ac-1321</strain>
    </source>
</reference>
<dbReference type="CDD" id="cd01948">
    <property type="entry name" value="EAL"/>
    <property type="match status" value="1"/>
</dbReference>
<keyword evidence="5" id="KW-1185">Reference proteome</keyword>
<dbReference type="Gene3D" id="3.30.70.270">
    <property type="match status" value="1"/>
</dbReference>
<protein>
    <submittedName>
        <fullName evidence="4">GGDEF-domain containing protein</fullName>
    </submittedName>
</protein>
<keyword evidence="1" id="KW-0472">Membrane</keyword>
<dbReference type="PANTHER" id="PTHR44757">
    <property type="entry name" value="DIGUANYLATE CYCLASE DGCP"/>
    <property type="match status" value="1"/>
</dbReference>
<gene>
    <name evidence="4" type="ORF">GCM10017581_079790</name>
</gene>
<dbReference type="Gene3D" id="3.20.20.450">
    <property type="entry name" value="EAL domain"/>
    <property type="match status" value="1"/>
</dbReference>
<feature type="domain" description="GGDEF" evidence="3">
    <location>
        <begin position="279"/>
        <end position="415"/>
    </location>
</feature>
<dbReference type="RefSeq" id="WP_261963171.1">
    <property type="nucleotide sequence ID" value="NZ_BAAAXA010000003.1"/>
</dbReference>
<sequence length="689" mass="74717">MEQSALRNVAPPRHRRRFFAYVIVVVAVAGVWFVSSIVREGLQVDAAFWVFAGLAVVADTPLFVQGSRDENIPTFPSIAFTFAIMVAYGCAPAVTVQLVAVAVAAVWLKHRPWRAAFNAAQFMLSFQAADTLLPESNVGSINDVHERLDTTGILWVLAGAVTWFVVNNLLVATAIWLRFGGSWRVVFSRAVKNDALPNGALLFSAPGLVAAAHVDVLLVPLALLTLFAIRRMTRLAAQRAQAGRLDPLTGLPNRRTLECEVAARLQEHAERAEGGAAERRLALLLLDLDAFKQVNDALGHRVGDRLLVEVGQRLIAAAEASGPDNLVGRLGGDEFAVVVPHLRDTADARRAAAEIMSALAEPVQLDGLPIDVGASVGVAVYPEHGTDFAELMQHADVAMYDAKGRGDNLAVYAPESDHNTPERLSLLADLRQALKNTSDGVELYYQPQVGLASGAVVGVEALLRWRHPTRGPIDPEELIKVAEHSPVMRLLTLRIIDEAIGQLAAWRALSPVADRVRVAVNVSVRDLHTGEIADRIAAKLAQADVDPSRLELEITESALMADPRRVLSTLARLKKLGVAIALDDFGTGYSSMVHLRRLPLAEVKIDRSFVLGLATDPDDAAIVHSMIDLARALGLRVVAEGVEDERTWRMLVEAGCDVGQGWYFARPMPPDRLLDWLSKTAARPVISTK</sequence>
<dbReference type="InterPro" id="IPR035919">
    <property type="entry name" value="EAL_sf"/>
</dbReference>
<dbReference type="SUPFAM" id="SSF141868">
    <property type="entry name" value="EAL domain-like"/>
    <property type="match status" value="1"/>
</dbReference>
<feature type="transmembrane region" description="Helical" evidence="1">
    <location>
        <begin position="18"/>
        <end position="34"/>
    </location>
</feature>
<dbReference type="InterPro" id="IPR029787">
    <property type="entry name" value="Nucleotide_cyclase"/>
</dbReference>
<feature type="transmembrane region" description="Helical" evidence="1">
    <location>
        <begin position="199"/>
        <end position="229"/>
    </location>
</feature>
<dbReference type="InterPro" id="IPR052155">
    <property type="entry name" value="Biofilm_reg_signaling"/>
</dbReference>
<keyword evidence="1" id="KW-1133">Transmembrane helix</keyword>
<dbReference type="Pfam" id="PF00563">
    <property type="entry name" value="EAL"/>
    <property type="match status" value="1"/>
</dbReference>
<evidence type="ECO:0000259" key="3">
    <source>
        <dbReference type="PROSITE" id="PS50887"/>
    </source>
</evidence>
<dbReference type="SUPFAM" id="SSF55073">
    <property type="entry name" value="Nucleotide cyclase"/>
    <property type="match status" value="1"/>
</dbReference>
<comment type="caution">
    <text evidence="4">The sequence shown here is derived from an EMBL/GenBank/DDBJ whole genome shotgun (WGS) entry which is preliminary data.</text>
</comment>
<dbReference type="AlphaFoldDB" id="A0A9W6KTI2"/>
<dbReference type="PANTHER" id="PTHR44757:SF2">
    <property type="entry name" value="BIOFILM ARCHITECTURE MAINTENANCE PROTEIN MBAA"/>
    <property type="match status" value="1"/>
</dbReference>
<keyword evidence="1" id="KW-0812">Transmembrane</keyword>
<evidence type="ECO:0000256" key="1">
    <source>
        <dbReference type="SAM" id="Phobius"/>
    </source>
</evidence>